<evidence type="ECO:0000313" key="9">
    <source>
        <dbReference type="Proteomes" id="UP000578112"/>
    </source>
</evidence>
<dbReference type="Pfam" id="PF00005">
    <property type="entry name" value="ABC_tran"/>
    <property type="match status" value="1"/>
</dbReference>
<name>A0A7W7I457_9ACTN</name>
<accession>A0A7W7I457</accession>
<dbReference type="CDD" id="cd07346">
    <property type="entry name" value="ABC_6TM_exporters"/>
    <property type="match status" value="1"/>
</dbReference>
<dbReference type="InterPro" id="IPR011527">
    <property type="entry name" value="ABC1_TM_dom"/>
</dbReference>
<feature type="transmembrane region" description="Helical" evidence="5">
    <location>
        <begin position="242"/>
        <end position="266"/>
    </location>
</feature>
<feature type="transmembrane region" description="Helical" evidence="5">
    <location>
        <begin position="137"/>
        <end position="154"/>
    </location>
</feature>
<keyword evidence="9" id="KW-1185">Reference proteome</keyword>
<dbReference type="PROSITE" id="PS50929">
    <property type="entry name" value="ABC_TM1F"/>
    <property type="match status" value="1"/>
</dbReference>
<dbReference type="GO" id="GO:0005524">
    <property type="term" value="F:ATP binding"/>
    <property type="evidence" value="ECO:0007669"/>
    <property type="project" value="UniProtKB-KW"/>
</dbReference>
<evidence type="ECO:0000256" key="1">
    <source>
        <dbReference type="ARBA" id="ARBA00004651"/>
    </source>
</evidence>
<dbReference type="Pfam" id="PF00664">
    <property type="entry name" value="ABC_membrane"/>
    <property type="match status" value="1"/>
</dbReference>
<keyword evidence="2 5" id="KW-0812">Transmembrane</keyword>
<evidence type="ECO:0000256" key="4">
    <source>
        <dbReference type="ARBA" id="ARBA00023136"/>
    </source>
</evidence>
<keyword evidence="8" id="KW-0547">Nucleotide-binding</keyword>
<dbReference type="Gene3D" id="3.40.50.300">
    <property type="entry name" value="P-loop containing nucleotide triphosphate hydrolases"/>
    <property type="match status" value="1"/>
</dbReference>
<evidence type="ECO:0000259" key="7">
    <source>
        <dbReference type="PROSITE" id="PS50929"/>
    </source>
</evidence>
<dbReference type="EMBL" id="JACHNH010000001">
    <property type="protein sequence ID" value="MBB4765903.1"/>
    <property type="molecule type" value="Genomic_DNA"/>
</dbReference>
<gene>
    <name evidence="8" type="ORF">BJ971_006459</name>
</gene>
<dbReference type="PANTHER" id="PTHR43394:SF1">
    <property type="entry name" value="ATP-BINDING CASSETTE SUB-FAMILY B MEMBER 10, MITOCHONDRIAL"/>
    <property type="match status" value="1"/>
</dbReference>
<dbReference type="InterPro" id="IPR003439">
    <property type="entry name" value="ABC_transporter-like_ATP-bd"/>
</dbReference>
<comment type="subcellular location">
    <subcellularLocation>
        <location evidence="1">Cell membrane</location>
        <topology evidence="1">Multi-pass membrane protein</topology>
    </subcellularLocation>
</comment>
<feature type="transmembrane region" description="Helical" evidence="5">
    <location>
        <begin position="57"/>
        <end position="77"/>
    </location>
</feature>
<dbReference type="SUPFAM" id="SSF90123">
    <property type="entry name" value="ABC transporter transmembrane region"/>
    <property type="match status" value="1"/>
</dbReference>
<dbReference type="RefSeq" id="WP_239087374.1">
    <property type="nucleotide sequence ID" value="NZ_BOMK01000021.1"/>
</dbReference>
<feature type="domain" description="ABC transmembrane type-1" evidence="7">
    <location>
        <begin position="21"/>
        <end position="293"/>
    </location>
</feature>
<dbReference type="SUPFAM" id="SSF52540">
    <property type="entry name" value="P-loop containing nucleoside triphosphate hydrolases"/>
    <property type="match status" value="1"/>
</dbReference>
<dbReference type="GO" id="GO:0005886">
    <property type="term" value="C:plasma membrane"/>
    <property type="evidence" value="ECO:0007669"/>
    <property type="project" value="UniProtKB-SubCell"/>
</dbReference>
<reference evidence="8 9" key="1">
    <citation type="submission" date="2020-08" db="EMBL/GenBank/DDBJ databases">
        <title>Sequencing the genomes of 1000 actinobacteria strains.</title>
        <authorList>
            <person name="Klenk H.-P."/>
        </authorList>
    </citation>
    <scope>NUCLEOTIDE SEQUENCE [LARGE SCALE GENOMIC DNA]</scope>
    <source>
        <strain evidence="8 9">DSM 43149</strain>
    </source>
</reference>
<evidence type="ECO:0000256" key="3">
    <source>
        <dbReference type="ARBA" id="ARBA00022989"/>
    </source>
</evidence>
<feature type="domain" description="ABC transporter" evidence="6">
    <location>
        <begin position="328"/>
        <end position="561"/>
    </location>
</feature>
<sequence length="561" mass="58791">MSRSGARILVRSTTRNARRLWVGTALISVHQACETFVPIMIGVVIDRAVTPGDLGQLLLWVAVLAVQFTLLTTAYRFGARQLMAAIAEEGHQLRLEVSAKILHPRGVRTDMRAGDLLTVSTSDADNTSYVLDYIPRIVGAVVATAISAVALFLISVPLGLVVLIATPVVLVLLQVSSPVITRRVADQQEQAGRATSLATDLVTGLRPLRGLGAQDAAADRYREVSRRSLRATLRASRTQGGYLAASTTLSTLLACAIAIMAGWFALTGRITVGQLIAVIGLAQFLIEPFGTLAVVPSWFGEARASADRVALITDAGLVLPEGAATPAEHPCDLRLSGVRHGPLDGLDLHVLPGEFVGVVARRPGDAEALVKLLSVPDGYQGSLLLGGSPLEQVERAHARRLLLVEPHHADLFTGTIAANVDVHAGDEILTEALSAAAADEVLATQADGLDAVVAERGASLSGGQRQRIALARALLARPAVLVLHDPTTAVDAVTEHAIAQGIRALRHAPGAGFATVVITSSPALLAATDRVVVLGEGAVTAEGGHEQLGASDETYRQLVLR</sequence>
<dbReference type="GO" id="GO:0016887">
    <property type="term" value="F:ATP hydrolysis activity"/>
    <property type="evidence" value="ECO:0007669"/>
    <property type="project" value="InterPro"/>
</dbReference>
<evidence type="ECO:0000256" key="2">
    <source>
        <dbReference type="ARBA" id="ARBA00022692"/>
    </source>
</evidence>
<dbReference type="PROSITE" id="PS00211">
    <property type="entry name" value="ABC_TRANSPORTER_1"/>
    <property type="match status" value="1"/>
</dbReference>
<dbReference type="InterPro" id="IPR017871">
    <property type="entry name" value="ABC_transporter-like_CS"/>
</dbReference>
<protein>
    <submittedName>
        <fullName evidence="8">Putative ABC transport system ATP-binding protein</fullName>
    </submittedName>
</protein>
<evidence type="ECO:0000313" key="8">
    <source>
        <dbReference type="EMBL" id="MBB4765903.1"/>
    </source>
</evidence>
<dbReference type="PANTHER" id="PTHR43394">
    <property type="entry name" value="ATP-DEPENDENT PERMEASE MDL1, MITOCHONDRIAL"/>
    <property type="match status" value="1"/>
</dbReference>
<comment type="caution">
    <text evidence="8">The sequence shown here is derived from an EMBL/GenBank/DDBJ whole genome shotgun (WGS) entry which is preliminary data.</text>
</comment>
<feature type="transmembrane region" description="Helical" evidence="5">
    <location>
        <begin position="160"/>
        <end position="180"/>
    </location>
</feature>
<evidence type="ECO:0000256" key="5">
    <source>
        <dbReference type="SAM" id="Phobius"/>
    </source>
</evidence>
<evidence type="ECO:0000259" key="6">
    <source>
        <dbReference type="PROSITE" id="PS50893"/>
    </source>
</evidence>
<organism evidence="8 9">
    <name type="scientific">Actinoplanes digitatis</name>
    <dbReference type="NCBI Taxonomy" id="1868"/>
    <lineage>
        <taxon>Bacteria</taxon>
        <taxon>Bacillati</taxon>
        <taxon>Actinomycetota</taxon>
        <taxon>Actinomycetes</taxon>
        <taxon>Micromonosporales</taxon>
        <taxon>Micromonosporaceae</taxon>
        <taxon>Actinoplanes</taxon>
    </lineage>
</organism>
<keyword evidence="4 5" id="KW-0472">Membrane</keyword>
<keyword evidence="8" id="KW-0067">ATP-binding</keyword>
<dbReference type="PROSITE" id="PS50893">
    <property type="entry name" value="ABC_TRANSPORTER_2"/>
    <property type="match status" value="1"/>
</dbReference>
<dbReference type="Proteomes" id="UP000578112">
    <property type="component" value="Unassembled WGS sequence"/>
</dbReference>
<feature type="transmembrane region" description="Helical" evidence="5">
    <location>
        <begin position="20"/>
        <end position="45"/>
    </location>
</feature>
<dbReference type="InterPro" id="IPR039421">
    <property type="entry name" value="Type_1_exporter"/>
</dbReference>
<dbReference type="AlphaFoldDB" id="A0A7W7I457"/>
<proteinExistence type="predicted"/>
<keyword evidence="3 5" id="KW-1133">Transmembrane helix</keyword>
<dbReference type="InterPro" id="IPR036640">
    <property type="entry name" value="ABC1_TM_sf"/>
</dbReference>
<dbReference type="InterPro" id="IPR027417">
    <property type="entry name" value="P-loop_NTPase"/>
</dbReference>
<dbReference type="GO" id="GO:0015421">
    <property type="term" value="F:ABC-type oligopeptide transporter activity"/>
    <property type="evidence" value="ECO:0007669"/>
    <property type="project" value="TreeGrafter"/>
</dbReference>
<dbReference type="Gene3D" id="1.20.1560.10">
    <property type="entry name" value="ABC transporter type 1, transmembrane domain"/>
    <property type="match status" value="1"/>
</dbReference>